<organism evidence="3">
    <name type="scientific">Hirondellea gigas</name>
    <dbReference type="NCBI Taxonomy" id="1518452"/>
    <lineage>
        <taxon>Eukaryota</taxon>
        <taxon>Metazoa</taxon>
        <taxon>Ecdysozoa</taxon>
        <taxon>Arthropoda</taxon>
        <taxon>Crustacea</taxon>
        <taxon>Multicrustacea</taxon>
        <taxon>Malacostraca</taxon>
        <taxon>Eumalacostraca</taxon>
        <taxon>Peracarida</taxon>
        <taxon>Amphipoda</taxon>
        <taxon>Amphilochidea</taxon>
        <taxon>Lysianassida</taxon>
        <taxon>Lysianassidira</taxon>
        <taxon>Lysianassoidea</taxon>
        <taxon>Lysianassidae</taxon>
        <taxon>Hirondellea</taxon>
    </lineage>
</organism>
<name>A0A2P2HZJ0_9CRUS</name>
<dbReference type="GO" id="GO:0003964">
    <property type="term" value="F:RNA-directed DNA polymerase activity"/>
    <property type="evidence" value="ECO:0007669"/>
    <property type="project" value="UniProtKB-KW"/>
</dbReference>
<dbReference type="InterPro" id="IPR043502">
    <property type="entry name" value="DNA/RNA_pol_sf"/>
</dbReference>
<dbReference type="Pfam" id="PF00075">
    <property type="entry name" value="RNase_H"/>
    <property type="match status" value="1"/>
</dbReference>
<dbReference type="Gene3D" id="3.60.10.10">
    <property type="entry name" value="Endonuclease/exonuclease/phosphatase"/>
    <property type="match status" value="1"/>
</dbReference>
<dbReference type="CDD" id="cd09276">
    <property type="entry name" value="Rnase_HI_RT_non_LTR"/>
    <property type="match status" value="1"/>
</dbReference>
<evidence type="ECO:0000259" key="2">
    <source>
        <dbReference type="PROSITE" id="PS50879"/>
    </source>
</evidence>
<dbReference type="SUPFAM" id="SSF53098">
    <property type="entry name" value="Ribonuclease H-like"/>
    <property type="match status" value="1"/>
</dbReference>
<accession>A0A2P2HZJ0</accession>
<dbReference type="InterPro" id="IPR000477">
    <property type="entry name" value="RT_dom"/>
</dbReference>
<dbReference type="AlphaFoldDB" id="A0A2P2HZJ0"/>
<dbReference type="InterPro" id="IPR036691">
    <property type="entry name" value="Endo/exonu/phosph_ase_sf"/>
</dbReference>
<proteinExistence type="evidence at transcript level"/>
<dbReference type="PANTHER" id="PTHR36688:SF2">
    <property type="entry name" value="ENDONUCLEASE_EXONUCLEASE_PHOSPHATASE DOMAIN-CONTAINING PROTEIN"/>
    <property type="match status" value="1"/>
</dbReference>
<dbReference type="InterPro" id="IPR043128">
    <property type="entry name" value="Rev_trsase/Diguanyl_cyclase"/>
</dbReference>
<protein>
    <submittedName>
        <fullName evidence="3">RNA-directed DNA polymerase from mobile element jockey-like</fullName>
    </submittedName>
</protein>
<reference evidence="3" key="1">
    <citation type="journal article" date="2018" name="Biosci. Biotechnol. Biochem.">
        <title>Polysaccharide hydrolase of the hadal zone amphipods Hirondellea gigas.</title>
        <authorList>
            <person name="Kobayashi H."/>
            <person name="Nagahama T."/>
            <person name="Arai W."/>
            <person name="Sasagawa Y."/>
            <person name="Umeda M."/>
            <person name="Hayashi T."/>
            <person name="Nikaido I."/>
            <person name="Watanabe H."/>
            <person name="Oguri K."/>
            <person name="Kitazato H."/>
            <person name="Fujioka K."/>
            <person name="Kido Y."/>
            <person name="Takami H."/>
        </authorList>
    </citation>
    <scope>NUCLEOTIDE SEQUENCE</scope>
    <source>
        <tissue evidence="3">Whole body</tissue>
    </source>
</reference>
<sequence>MLGYHLNNQNLKRNKHSEKNFEVFQLNCNGLKNKVSELKLYLYTKKPDLMCICETWLKDREPTFIGYKAIWQHRVDADRGGLGILIREDVNYQSLQLRHFEDGHLEFQAIQIYSNLGNIDILNIYNPNLNVTFEEFNFYYSQLTERAILIGDFNAHSPLWENRLRSNFTGKSIEKLLETTGMGLLNEYNVATYIDRRTGTSSCLDLCLATYNILIKGVIHRGADLGSDHYPVECRFGTRVEKSDFENRKWNINKINLPQWTEYLEAKDHLIRPTDANTLNNNVCKKITDASIKTIPQSQSQITYKRCTPWWDKECSKAVAHRRNAKNKLSKNPTVLNLIEYKKCTAIAKRKIIQKKRDSWNDFVSSLDSKTPPSRVWNAIKCIDGTRRCKVIPLEMENNSSISKANKFAQHFTRFNIIDKDNPEVTRVENLVNNLNLPSNHKYIPIQMYELLNSLKTAKNSTPGEDNISYALLKKLPVKILQELIYLFNTSLTSSTVPQSWKIGKTIPICKPGKEPSIVSSYRPITLLSCIGKLMEKIICKRLEFQLEKSRVFSSLQTGFRKGRGTMDALSVMRKTISQALDNKQFCLAVYLDLEGAFDSVWHGGIVYKLNKLHSDPALVLWIRDYLRDRKMHVQVGSDYSQIKNLCRGLPQGAALSPLLFNVMLHDLPSSPNVKIVTYADDISIFTVSQSLQMARQTMQTYLNRLNLWLLKWQFLTNADKCSFQIFTKKKIIPMISIQISHRTIHQVTVQRVLGMLFDAPKLTFAPHVDQLKSACSRRINVIRALSSTAWGASRNVLRRVYISFVRSKLEYGCQLYDKLPQKQMNKLNVVQNNALRSILGARKTTPITSLEVEAYIMPLEIRFGYLSLKWYFRLLSSPSGDNEIFAELWMKSFDGSVHAAFLNKKICNLLHLVNISPVKRSATEFISPVDPAINISSLINLEMTEEATFLSKTKMMSTYFSHFTNSHYPNSMEIYTDGSKWDSGSVASALFVPSLNIVTTWLLNPSHSVLGAELHAINQAIELVSVDEILSANNVVIFTDSKSALCLIGNTNNPSYKHITYKIQSNLNKHNGKVKLQWVKGHSGIRGNDIADLAANKGHNNIKSALTSLNYEEIINILNRSFHKYWITSWKNKVNLSCKGTFFSSIFDTPKFRPWLSLKSRRLECTTARLRMGHVGVASHLCRFNLSDSHLCETCNISETIEHYLLDCTRYQQFRVDFERKVHFAGVQFTLRNILGGGDFPSSIQKRLLKALCKYVMDTGRNNEL</sequence>
<dbReference type="InterPro" id="IPR052560">
    <property type="entry name" value="RdDP_mobile_element"/>
</dbReference>
<dbReference type="Pfam" id="PF00078">
    <property type="entry name" value="RVT_1"/>
    <property type="match status" value="1"/>
</dbReference>
<dbReference type="GO" id="GO:0003676">
    <property type="term" value="F:nucleic acid binding"/>
    <property type="evidence" value="ECO:0007669"/>
    <property type="project" value="InterPro"/>
</dbReference>
<dbReference type="PANTHER" id="PTHR36688">
    <property type="entry name" value="ENDO/EXONUCLEASE/PHOSPHATASE DOMAIN-CONTAINING PROTEIN"/>
    <property type="match status" value="1"/>
</dbReference>
<dbReference type="Gene3D" id="3.30.420.10">
    <property type="entry name" value="Ribonuclease H-like superfamily/Ribonuclease H"/>
    <property type="match status" value="1"/>
</dbReference>
<dbReference type="InterPro" id="IPR036397">
    <property type="entry name" value="RNaseH_sf"/>
</dbReference>
<feature type="domain" description="RNase H type-1" evidence="2">
    <location>
        <begin position="969"/>
        <end position="1101"/>
    </location>
</feature>
<dbReference type="GO" id="GO:0004523">
    <property type="term" value="F:RNA-DNA hybrid ribonuclease activity"/>
    <property type="evidence" value="ECO:0007669"/>
    <property type="project" value="InterPro"/>
</dbReference>
<dbReference type="InterPro" id="IPR005135">
    <property type="entry name" value="Endo/exonuclease/phosphatase"/>
</dbReference>
<dbReference type="InterPro" id="IPR012337">
    <property type="entry name" value="RNaseH-like_sf"/>
</dbReference>
<keyword evidence="3" id="KW-0808">Transferase</keyword>
<dbReference type="CDD" id="cd01650">
    <property type="entry name" value="RT_nLTR_like"/>
    <property type="match status" value="1"/>
</dbReference>
<dbReference type="GO" id="GO:0042575">
    <property type="term" value="C:DNA polymerase complex"/>
    <property type="evidence" value="ECO:0007669"/>
    <property type="project" value="UniProtKB-ARBA"/>
</dbReference>
<dbReference type="PROSITE" id="PS50878">
    <property type="entry name" value="RT_POL"/>
    <property type="match status" value="1"/>
</dbReference>
<dbReference type="Gene3D" id="3.30.70.270">
    <property type="match status" value="1"/>
</dbReference>
<evidence type="ECO:0000313" key="3">
    <source>
        <dbReference type="EMBL" id="LAB67197.1"/>
    </source>
</evidence>
<feature type="domain" description="Reverse transcriptase" evidence="1">
    <location>
        <begin position="490"/>
        <end position="740"/>
    </location>
</feature>
<dbReference type="InterPro" id="IPR002156">
    <property type="entry name" value="RNaseH_domain"/>
</dbReference>
<keyword evidence="3" id="KW-0695">RNA-directed DNA polymerase</keyword>
<dbReference type="PROSITE" id="PS50879">
    <property type="entry name" value="RNASE_H_1"/>
    <property type="match status" value="1"/>
</dbReference>
<keyword evidence="3" id="KW-0548">Nucleotidyltransferase</keyword>
<dbReference type="EMBL" id="IACF01001499">
    <property type="protein sequence ID" value="LAB67197.1"/>
    <property type="molecule type" value="mRNA"/>
</dbReference>
<dbReference type="SUPFAM" id="SSF56672">
    <property type="entry name" value="DNA/RNA polymerases"/>
    <property type="match status" value="1"/>
</dbReference>
<dbReference type="Pfam" id="PF14529">
    <property type="entry name" value="Exo_endo_phos_2"/>
    <property type="match status" value="1"/>
</dbReference>
<dbReference type="SUPFAM" id="SSF56219">
    <property type="entry name" value="DNase I-like"/>
    <property type="match status" value="1"/>
</dbReference>
<evidence type="ECO:0000259" key="1">
    <source>
        <dbReference type="PROSITE" id="PS50878"/>
    </source>
</evidence>